<evidence type="ECO:0000256" key="2">
    <source>
        <dbReference type="SAM" id="MobiDB-lite"/>
    </source>
</evidence>
<name>A0A8H7UZJ4_9FUNG</name>
<feature type="region of interest" description="Disordered" evidence="2">
    <location>
        <begin position="165"/>
        <end position="189"/>
    </location>
</feature>
<dbReference type="Proteomes" id="UP000603453">
    <property type="component" value="Unassembled WGS sequence"/>
</dbReference>
<comment type="caution">
    <text evidence="3">The sequence shown here is derived from an EMBL/GenBank/DDBJ whole genome shotgun (WGS) entry which is preliminary data.</text>
</comment>
<reference evidence="3" key="1">
    <citation type="submission" date="2020-12" db="EMBL/GenBank/DDBJ databases">
        <title>Metabolic potential, ecology and presence of endohyphal bacteria is reflected in genomic diversity of Mucoromycotina.</title>
        <authorList>
            <person name="Muszewska A."/>
            <person name="Okrasinska A."/>
            <person name="Steczkiewicz K."/>
            <person name="Drgas O."/>
            <person name="Orlowska M."/>
            <person name="Perlinska-Lenart U."/>
            <person name="Aleksandrzak-Piekarczyk T."/>
            <person name="Szatraj K."/>
            <person name="Zielenkiewicz U."/>
            <person name="Pilsyk S."/>
            <person name="Malc E."/>
            <person name="Mieczkowski P."/>
            <person name="Kruszewska J.S."/>
            <person name="Biernat P."/>
            <person name="Pawlowska J."/>
        </authorList>
    </citation>
    <scope>NUCLEOTIDE SEQUENCE</scope>
    <source>
        <strain evidence="3">WA0000017839</strain>
    </source>
</reference>
<organism evidence="3 4">
    <name type="scientific">Mucor saturninus</name>
    <dbReference type="NCBI Taxonomy" id="64648"/>
    <lineage>
        <taxon>Eukaryota</taxon>
        <taxon>Fungi</taxon>
        <taxon>Fungi incertae sedis</taxon>
        <taxon>Mucoromycota</taxon>
        <taxon>Mucoromycotina</taxon>
        <taxon>Mucoromycetes</taxon>
        <taxon>Mucorales</taxon>
        <taxon>Mucorineae</taxon>
        <taxon>Mucoraceae</taxon>
        <taxon>Mucor</taxon>
    </lineage>
</organism>
<dbReference type="AlphaFoldDB" id="A0A8H7UZJ4"/>
<keyword evidence="4" id="KW-1185">Reference proteome</keyword>
<feature type="compositionally biased region" description="Basic and acidic residues" evidence="2">
    <location>
        <begin position="424"/>
        <end position="445"/>
    </location>
</feature>
<keyword evidence="1" id="KW-0175">Coiled coil</keyword>
<evidence type="ECO:0000313" key="3">
    <source>
        <dbReference type="EMBL" id="KAG2199942.1"/>
    </source>
</evidence>
<dbReference type="OrthoDB" id="2290181at2759"/>
<feature type="region of interest" description="Disordered" evidence="2">
    <location>
        <begin position="424"/>
        <end position="467"/>
    </location>
</feature>
<protein>
    <submittedName>
        <fullName evidence="3">Uncharacterized protein</fullName>
    </submittedName>
</protein>
<feature type="coiled-coil region" evidence="1">
    <location>
        <begin position="31"/>
        <end position="65"/>
    </location>
</feature>
<accession>A0A8H7UZJ4</accession>
<gene>
    <name evidence="3" type="ORF">INT47_009268</name>
</gene>
<evidence type="ECO:0000313" key="4">
    <source>
        <dbReference type="Proteomes" id="UP000603453"/>
    </source>
</evidence>
<feature type="compositionally biased region" description="Polar residues" evidence="2">
    <location>
        <begin position="165"/>
        <end position="182"/>
    </location>
</feature>
<sequence>MEVSNLRQSLEIARQQQLRNEETIVLLRTQLNEMTSRSEDLYERAEDLNQEVDKLQFTCDTLRAENRKLTGQIKMVSPIRDEAVVTRTDIERDQYKQQLVQDEQRRSTQSSILYHQRSNVTNSVVDEEARSEQFESVNNSWDNQSIGSATPSIVSQARQLANMVSTNRVNTGRATSQKPSQSRNKHPTPAFFGTTKPSAQEWLSQFRKVVIYHQYSDEVCIAEFMMAMQGHANSWWEAQTQAVKTDFEKLIDAFEKFYGGSKASMARAIATLKTLTQNKKAMATFGPRLMNLITTVASGNAELQLSFFYAAVDSKVADAVLATRPNSLVDAVNVAIELEQGMLYKASTSGGRSTVIPKVDGSPMTADNTGVEPMDVDVNAQYRHHKSGSRDKKSTVMKCHVCDKPNHVMKDCFLLRDAKALAKERQDKKVNSNDKGKKSKEDVKNSHTQQAFAIPSKDLNPEKDESDNLDTDITNNFYNLLYQNSQTFMDPTDQDELIPSIAGGMNDGTNFILEASVTIPSSGEVRKTNELVDTGTNISTITRQEAERLSLEFTEAAPLRIVYGNASSGLSKLAKHKI</sequence>
<proteinExistence type="predicted"/>
<evidence type="ECO:0000256" key="1">
    <source>
        <dbReference type="SAM" id="Coils"/>
    </source>
</evidence>
<dbReference type="EMBL" id="JAEPRD010000090">
    <property type="protein sequence ID" value="KAG2199942.1"/>
    <property type="molecule type" value="Genomic_DNA"/>
</dbReference>